<dbReference type="PANTHER" id="PTHR33232:SF9">
    <property type="entry name" value="PROTEIN SIEVE ELEMENT OCCLUSION B"/>
    <property type="match status" value="1"/>
</dbReference>
<accession>A0ABD3TUN3</accession>
<evidence type="ECO:0000259" key="2">
    <source>
        <dbReference type="Pfam" id="PF14577"/>
    </source>
</evidence>
<dbReference type="InterPro" id="IPR027942">
    <property type="entry name" value="SEO_N"/>
</dbReference>
<dbReference type="InterPro" id="IPR027944">
    <property type="entry name" value="SEO_C"/>
</dbReference>
<dbReference type="Proteomes" id="UP001634393">
    <property type="component" value="Unassembled WGS sequence"/>
</dbReference>
<gene>
    <name evidence="3" type="ORF">ACJIZ3_024556</name>
</gene>
<comment type="caution">
    <text evidence="3">The sequence shown here is derived from an EMBL/GenBank/DDBJ whole genome shotgun (WGS) entry which is preliminary data.</text>
</comment>
<feature type="domain" description="Sieve element occlusion N-terminal" evidence="1">
    <location>
        <begin position="14"/>
        <end position="278"/>
    </location>
</feature>
<dbReference type="Pfam" id="PF14576">
    <property type="entry name" value="SEO_N"/>
    <property type="match status" value="1"/>
</dbReference>
<dbReference type="AlphaFoldDB" id="A0ABD3TUN3"/>
<evidence type="ECO:0008006" key="5">
    <source>
        <dbReference type="Google" id="ProtNLM"/>
    </source>
</evidence>
<dbReference type="EMBL" id="JBJXBP010000003">
    <property type="protein sequence ID" value="KAL3839965.1"/>
    <property type="molecule type" value="Genomic_DNA"/>
</dbReference>
<organism evidence="3 4">
    <name type="scientific">Penstemon smallii</name>
    <dbReference type="NCBI Taxonomy" id="265156"/>
    <lineage>
        <taxon>Eukaryota</taxon>
        <taxon>Viridiplantae</taxon>
        <taxon>Streptophyta</taxon>
        <taxon>Embryophyta</taxon>
        <taxon>Tracheophyta</taxon>
        <taxon>Spermatophyta</taxon>
        <taxon>Magnoliopsida</taxon>
        <taxon>eudicotyledons</taxon>
        <taxon>Gunneridae</taxon>
        <taxon>Pentapetalae</taxon>
        <taxon>asterids</taxon>
        <taxon>lamiids</taxon>
        <taxon>Lamiales</taxon>
        <taxon>Plantaginaceae</taxon>
        <taxon>Cheloneae</taxon>
        <taxon>Penstemon</taxon>
    </lineage>
</organism>
<dbReference type="InterPro" id="IPR039299">
    <property type="entry name" value="SEOA"/>
</dbReference>
<feature type="domain" description="Sieve element occlusion C-terminal" evidence="2">
    <location>
        <begin position="446"/>
        <end position="678"/>
    </location>
</feature>
<evidence type="ECO:0000313" key="4">
    <source>
        <dbReference type="Proteomes" id="UP001634393"/>
    </source>
</evidence>
<protein>
    <recommendedName>
        <fullName evidence="5">Protein SIEVE ELEMENT OCCLUSION B-like</fullName>
    </recommendedName>
</protein>
<evidence type="ECO:0000313" key="3">
    <source>
        <dbReference type="EMBL" id="KAL3839965.1"/>
    </source>
</evidence>
<dbReference type="PANTHER" id="PTHR33232">
    <property type="entry name" value="PROTEIN SIEVE ELEMENT OCCLUSION B-LIKE"/>
    <property type="match status" value="1"/>
</dbReference>
<sequence>MTIRRYMRQLSIADEQALINQIRGTHDPEGDQTDHEPILKIAEEIFNLAMAENAEATKVEESQKDGDPKLSSDISSKINTHFIEKVYSSDDNEHSKTMSVLHKMSSFSWEVKLALSLAGAAFKYGEFARLAKGYLSDELPPAMSRLKGMTENRKNKLKQRLDDINSIITSLLSLFKSFVRFNGLLTQLPSREGDEYQIASKIRILAGYWTIRGAITCTSFVAPKTSPGLGGPSIWELYRLRKQIDVMEEDIQSQIQLWSNIIEEEKKKEAYNKLATMIDDKSHENNLEVLKELIPAQGDEPPLYDGSNKAMEVHLDILSKKTVLLLISKVDIAQNQDLLFLSVIYDVSRSSEAATENRYEVVWFPIWDNTDTESTFGSNRTTMQWYSVKHPQKVNHNVLELVKKKFHYHDEPILVVLDPNGNVVNYNAFDMMWTWGNRAFPFSKTTEEALWKDEKLRLDLVVINGPYPDIQNWVKDEKYIIVYGGDEVEWISKFVTTTNKVKQDARIPLEILYVGMSNRKERATKILKWMKDKEAGHFLAEIDILFFWNRLEHMKRSKIKGKGKTTVGEDPILQGLMKLLSYDQNGSWAALFKGAELVVIGHGDPVLLTINKYCDEWKGNTNKGFDTAFKEYFDTNKEIDIYSTRVVLPSNFEETIDVLQCCECNRNMAKHIMFNCSHGH</sequence>
<reference evidence="3 4" key="1">
    <citation type="submission" date="2024-12" db="EMBL/GenBank/DDBJ databases">
        <title>The unique morphological basis and parallel evolutionary history of personate flowers in Penstemon.</title>
        <authorList>
            <person name="Depatie T.H."/>
            <person name="Wessinger C.A."/>
        </authorList>
    </citation>
    <scope>NUCLEOTIDE SEQUENCE [LARGE SCALE GENOMIC DNA]</scope>
    <source>
        <strain evidence="3">WTNN_2</strain>
        <tissue evidence="3">Leaf</tissue>
    </source>
</reference>
<keyword evidence="4" id="KW-1185">Reference proteome</keyword>
<dbReference type="Pfam" id="PF14577">
    <property type="entry name" value="SEO_C"/>
    <property type="match status" value="1"/>
</dbReference>
<evidence type="ECO:0000259" key="1">
    <source>
        <dbReference type="Pfam" id="PF14576"/>
    </source>
</evidence>
<proteinExistence type="predicted"/>
<name>A0ABD3TUN3_9LAMI</name>